<protein>
    <submittedName>
        <fullName evidence="1">Uncharacterized protein</fullName>
    </submittedName>
</protein>
<dbReference type="AlphaFoldDB" id="A0A0A8YAI1"/>
<evidence type="ECO:0000313" key="1">
    <source>
        <dbReference type="EMBL" id="JAD22919.1"/>
    </source>
</evidence>
<sequence>MMLKQKKWHKFGGMKILRNSSAP</sequence>
<organism evidence="1">
    <name type="scientific">Arundo donax</name>
    <name type="common">Giant reed</name>
    <name type="synonym">Donax arundinaceus</name>
    <dbReference type="NCBI Taxonomy" id="35708"/>
    <lineage>
        <taxon>Eukaryota</taxon>
        <taxon>Viridiplantae</taxon>
        <taxon>Streptophyta</taxon>
        <taxon>Embryophyta</taxon>
        <taxon>Tracheophyta</taxon>
        <taxon>Spermatophyta</taxon>
        <taxon>Magnoliopsida</taxon>
        <taxon>Liliopsida</taxon>
        <taxon>Poales</taxon>
        <taxon>Poaceae</taxon>
        <taxon>PACMAD clade</taxon>
        <taxon>Arundinoideae</taxon>
        <taxon>Arundineae</taxon>
        <taxon>Arundo</taxon>
    </lineage>
</organism>
<name>A0A0A8YAI1_ARUDO</name>
<reference evidence="1" key="1">
    <citation type="submission" date="2014-09" db="EMBL/GenBank/DDBJ databases">
        <authorList>
            <person name="Magalhaes I.L.F."/>
            <person name="Oliveira U."/>
            <person name="Santos F.R."/>
            <person name="Vidigal T.H.D.A."/>
            <person name="Brescovit A.D."/>
            <person name="Santos A.J."/>
        </authorList>
    </citation>
    <scope>NUCLEOTIDE SEQUENCE</scope>
    <source>
        <tissue evidence="1">Shoot tissue taken approximately 20 cm above the soil surface</tissue>
    </source>
</reference>
<accession>A0A0A8YAI1</accession>
<dbReference type="EMBL" id="GBRH01274976">
    <property type="protein sequence ID" value="JAD22919.1"/>
    <property type="molecule type" value="Transcribed_RNA"/>
</dbReference>
<reference evidence="1" key="2">
    <citation type="journal article" date="2015" name="Data Brief">
        <title>Shoot transcriptome of the giant reed, Arundo donax.</title>
        <authorList>
            <person name="Barrero R.A."/>
            <person name="Guerrero F.D."/>
            <person name="Moolhuijzen P."/>
            <person name="Goolsby J.A."/>
            <person name="Tidwell J."/>
            <person name="Bellgard S.E."/>
            <person name="Bellgard M.I."/>
        </authorList>
    </citation>
    <scope>NUCLEOTIDE SEQUENCE</scope>
    <source>
        <tissue evidence="1">Shoot tissue taken approximately 20 cm above the soil surface</tissue>
    </source>
</reference>
<proteinExistence type="predicted"/>